<evidence type="ECO:0000256" key="2">
    <source>
        <dbReference type="PIRSR" id="PIRSR617774-1"/>
    </source>
</evidence>
<feature type="compositionally biased region" description="Basic and acidic residues" evidence="4">
    <location>
        <begin position="49"/>
        <end position="65"/>
    </location>
</feature>
<dbReference type="PANTHER" id="PTHR35848">
    <property type="entry name" value="OXALATE-BINDING PROTEIN"/>
    <property type="match status" value="1"/>
</dbReference>
<evidence type="ECO:0000256" key="3">
    <source>
        <dbReference type="PIRSR" id="PIRSR617774-2"/>
    </source>
</evidence>
<sequence length="449" mass="49728">MKPIQALAALLPTLLRASPVHNDAESDISRLPQPAQFARNLHDENFNFKEGSKHLRPVRERRQDDTTPGYFQGQPNNGMGKGGRFNGGTNEALDLQNPNNLGAPNRDAGNVVNLKFSFSNARTRTYNGGWVREQAISDLPPSKDIAGAQLSLDKGSIREFHWHRVAEWGYVYKGRIAVTAVDNMGRNQYSVASTGDVWYFPEGEGHALQGLDDENEFLLCFDDGDFGRLGTTFNLDDWLAKTPRDVLAKNFGLDISVFDAVPVPNPYIQNATVSEEDIDHPFGELEGESSYVYKSSQQPAIEAPGGGGTYKNIDTEVFPISKTISAAVVELKPGAMRELHWHPNAEEWLYFHQGQARATVFLGNSAARTFDFVAGDTAVMPDNAGHYIENTSQNETLVWIEVYKADRVLDNSLQQWLALTPAPIVASVLRIPVDVVRNMKKEKQVLIAA</sequence>
<name>A0A9P3CVE7_9PEZI</name>
<dbReference type="CDD" id="cd20305">
    <property type="entry name" value="cupin_OxDC_C"/>
    <property type="match status" value="1"/>
</dbReference>
<keyword evidence="5" id="KW-0732">Signal</keyword>
<gene>
    <name evidence="7" type="ORF">CKM354_001137400</name>
</gene>
<comment type="caution">
    <text evidence="7">The sequence shown here is derived from an EMBL/GenBank/DDBJ whole genome shotgun (WGS) entry which is preliminary data.</text>
</comment>
<feature type="binding site" evidence="3">
    <location>
        <position position="206"/>
    </location>
    <ligand>
        <name>Mn(2+)</name>
        <dbReference type="ChEBI" id="CHEBI:29035"/>
        <label>1</label>
    </ligand>
</feature>
<evidence type="ECO:0000256" key="1">
    <source>
        <dbReference type="ARBA" id="ARBA00022723"/>
    </source>
</evidence>
<dbReference type="PANTHER" id="PTHR35848:SF9">
    <property type="entry name" value="SLL1358 PROTEIN"/>
    <property type="match status" value="1"/>
</dbReference>
<dbReference type="EMBL" id="BOLY01000008">
    <property type="protein sequence ID" value="GIZ48307.1"/>
    <property type="molecule type" value="Genomic_DNA"/>
</dbReference>
<feature type="domain" description="Cupin type-1" evidence="6">
    <location>
        <begin position="116"/>
        <end position="259"/>
    </location>
</feature>
<feature type="domain" description="Cupin type-1" evidence="6">
    <location>
        <begin position="299"/>
        <end position="437"/>
    </location>
</feature>
<feature type="binding site" evidence="3">
    <location>
        <position position="347"/>
    </location>
    <ligand>
        <name>Mn(2+)</name>
        <dbReference type="ChEBI" id="CHEBI:29035"/>
        <label>2</label>
    </ligand>
</feature>
<keyword evidence="3" id="KW-0464">Manganese</keyword>
<feature type="region of interest" description="Disordered" evidence="4">
    <location>
        <begin position="49"/>
        <end position="106"/>
    </location>
</feature>
<evidence type="ECO:0000256" key="5">
    <source>
        <dbReference type="SAM" id="SignalP"/>
    </source>
</evidence>
<dbReference type="Pfam" id="PF00190">
    <property type="entry name" value="Cupin_1"/>
    <property type="match status" value="2"/>
</dbReference>
<proteinExistence type="predicted"/>
<dbReference type="SMART" id="SM00835">
    <property type="entry name" value="Cupin_1"/>
    <property type="match status" value="2"/>
</dbReference>
<feature type="binding site" evidence="3">
    <location>
        <position position="386"/>
    </location>
    <ligand>
        <name>Mn(2+)</name>
        <dbReference type="ChEBI" id="CHEBI:29035"/>
        <label>2</label>
    </ligand>
</feature>
<feature type="binding site" evidence="3">
    <location>
        <position position="167"/>
    </location>
    <ligand>
        <name>Mn(2+)</name>
        <dbReference type="ChEBI" id="CHEBI:29035"/>
        <label>1</label>
    </ligand>
</feature>
<dbReference type="GO" id="GO:0033609">
    <property type="term" value="P:oxalate metabolic process"/>
    <property type="evidence" value="ECO:0007669"/>
    <property type="project" value="InterPro"/>
</dbReference>
<dbReference type="RefSeq" id="XP_044662794.1">
    <property type="nucleotide sequence ID" value="XM_044806859.1"/>
</dbReference>
<feature type="active site" description="Proton donor" evidence="2">
    <location>
        <position position="401"/>
    </location>
</feature>
<feature type="binding site" evidence="3">
    <location>
        <position position="161"/>
    </location>
    <ligand>
        <name>Mn(2+)</name>
        <dbReference type="ChEBI" id="CHEBI:29035"/>
        <label>1</label>
    </ligand>
</feature>
<dbReference type="InterPro" id="IPR051610">
    <property type="entry name" value="GPI/OXD"/>
</dbReference>
<evidence type="ECO:0000313" key="8">
    <source>
        <dbReference type="Proteomes" id="UP000825890"/>
    </source>
</evidence>
<dbReference type="Proteomes" id="UP000825890">
    <property type="component" value="Unassembled WGS sequence"/>
</dbReference>
<feature type="binding site" evidence="3">
    <location>
        <position position="340"/>
    </location>
    <ligand>
        <name>Mn(2+)</name>
        <dbReference type="ChEBI" id="CHEBI:29035"/>
        <label>2</label>
    </ligand>
</feature>
<keyword evidence="8" id="KW-1185">Reference proteome</keyword>
<dbReference type="GO" id="GO:0046872">
    <property type="term" value="F:metal ion binding"/>
    <property type="evidence" value="ECO:0007669"/>
    <property type="project" value="UniProtKB-KW"/>
</dbReference>
<dbReference type="InterPro" id="IPR006045">
    <property type="entry name" value="Cupin_1"/>
</dbReference>
<dbReference type="SUPFAM" id="SSF51182">
    <property type="entry name" value="RmlC-like cupins"/>
    <property type="match status" value="1"/>
</dbReference>
<dbReference type="GeneID" id="68296949"/>
<dbReference type="Gene3D" id="2.60.120.10">
    <property type="entry name" value="Jelly Rolls"/>
    <property type="match status" value="2"/>
</dbReference>
<comment type="cofactor">
    <cofactor evidence="3">
        <name>Mn(2+)</name>
        <dbReference type="ChEBI" id="CHEBI:29035"/>
    </cofactor>
    <text evidence="3">Binds 2 manganese ions per subunit.</text>
</comment>
<dbReference type="InterPro" id="IPR011051">
    <property type="entry name" value="RmlC_Cupin_sf"/>
</dbReference>
<evidence type="ECO:0000313" key="7">
    <source>
        <dbReference type="EMBL" id="GIZ48307.1"/>
    </source>
</evidence>
<keyword evidence="1 3" id="KW-0479">Metal-binding</keyword>
<dbReference type="InterPro" id="IPR017774">
    <property type="entry name" value="Bicupin_oxalate_deCO2ase/Oxase"/>
</dbReference>
<feature type="binding site" evidence="3">
    <location>
        <position position="163"/>
    </location>
    <ligand>
        <name>Mn(2+)</name>
        <dbReference type="ChEBI" id="CHEBI:29035"/>
        <label>1</label>
    </ligand>
</feature>
<feature type="signal peptide" evidence="5">
    <location>
        <begin position="1"/>
        <end position="17"/>
    </location>
</feature>
<dbReference type="NCBIfam" id="TIGR03404">
    <property type="entry name" value="bicupin_oxalic"/>
    <property type="match status" value="1"/>
</dbReference>
<accession>A0A9P3CVE7</accession>
<protein>
    <recommendedName>
        <fullName evidence="6">Cupin type-1 domain-containing protein</fullName>
    </recommendedName>
</protein>
<dbReference type="InterPro" id="IPR014710">
    <property type="entry name" value="RmlC-like_jellyroll"/>
</dbReference>
<reference evidence="7 8" key="1">
    <citation type="submission" date="2021-01" db="EMBL/GenBank/DDBJ databases">
        <title>Cercospora kikuchii MAFF 305040 whole genome shotgun sequence.</title>
        <authorList>
            <person name="Kashiwa T."/>
            <person name="Suzuki T."/>
        </authorList>
    </citation>
    <scope>NUCLEOTIDE SEQUENCE [LARGE SCALE GENOMIC DNA]</scope>
    <source>
        <strain evidence="7 8">MAFF 305040</strain>
    </source>
</reference>
<organism evidence="7 8">
    <name type="scientific">Cercospora kikuchii</name>
    <dbReference type="NCBI Taxonomy" id="84275"/>
    <lineage>
        <taxon>Eukaryota</taxon>
        <taxon>Fungi</taxon>
        <taxon>Dikarya</taxon>
        <taxon>Ascomycota</taxon>
        <taxon>Pezizomycotina</taxon>
        <taxon>Dothideomycetes</taxon>
        <taxon>Dothideomycetidae</taxon>
        <taxon>Mycosphaerellales</taxon>
        <taxon>Mycosphaerellaceae</taxon>
        <taxon>Cercospora</taxon>
    </lineage>
</organism>
<dbReference type="OrthoDB" id="10263073at2759"/>
<feature type="chain" id="PRO_5040274798" description="Cupin type-1 domain-containing protein" evidence="5">
    <location>
        <begin position="18"/>
        <end position="449"/>
    </location>
</feature>
<evidence type="ECO:0000259" key="6">
    <source>
        <dbReference type="SMART" id="SM00835"/>
    </source>
</evidence>
<evidence type="ECO:0000256" key="4">
    <source>
        <dbReference type="SAM" id="MobiDB-lite"/>
    </source>
</evidence>
<feature type="binding site" evidence="3">
    <location>
        <position position="342"/>
    </location>
    <ligand>
        <name>Mn(2+)</name>
        <dbReference type="ChEBI" id="CHEBI:29035"/>
        <label>2</label>
    </ligand>
</feature>
<dbReference type="AlphaFoldDB" id="A0A9P3CVE7"/>